<dbReference type="GO" id="GO:0005886">
    <property type="term" value="C:plasma membrane"/>
    <property type="evidence" value="ECO:0007669"/>
    <property type="project" value="UniProtKB-SubCell"/>
</dbReference>
<keyword evidence="4 8" id="KW-0812">Transmembrane</keyword>
<feature type="transmembrane region" description="Helical" evidence="8">
    <location>
        <begin position="238"/>
        <end position="260"/>
    </location>
</feature>
<dbReference type="InterPro" id="IPR036259">
    <property type="entry name" value="MFS_trans_sf"/>
</dbReference>
<evidence type="ECO:0000256" key="6">
    <source>
        <dbReference type="ARBA" id="ARBA00023136"/>
    </source>
</evidence>
<keyword evidence="2" id="KW-0813">Transport</keyword>
<evidence type="ECO:0000313" key="10">
    <source>
        <dbReference type="EMBL" id="KIR39811.1"/>
    </source>
</evidence>
<gene>
    <name evidence="10" type="ORF">I313_04284</name>
</gene>
<evidence type="ECO:0000256" key="5">
    <source>
        <dbReference type="ARBA" id="ARBA00022989"/>
    </source>
</evidence>
<dbReference type="PROSITE" id="PS50850">
    <property type="entry name" value="MFS"/>
    <property type="match status" value="1"/>
</dbReference>
<accession>A0A0D0UWY2</accession>
<dbReference type="HOGENOM" id="CLU_1023147_0_0_1"/>
<evidence type="ECO:0000256" key="3">
    <source>
        <dbReference type="ARBA" id="ARBA00022475"/>
    </source>
</evidence>
<organism evidence="10 11">
    <name type="scientific">Cryptococcus deuterogattii Ram5</name>
    <dbReference type="NCBI Taxonomy" id="1296110"/>
    <lineage>
        <taxon>Eukaryota</taxon>
        <taxon>Fungi</taxon>
        <taxon>Dikarya</taxon>
        <taxon>Basidiomycota</taxon>
        <taxon>Agaricomycotina</taxon>
        <taxon>Tremellomycetes</taxon>
        <taxon>Tremellales</taxon>
        <taxon>Cryptococcaceae</taxon>
        <taxon>Cryptococcus</taxon>
        <taxon>Cryptococcus gattii species complex</taxon>
    </lineage>
</organism>
<evidence type="ECO:0000256" key="8">
    <source>
        <dbReference type="SAM" id="Phobius"/>
    </source>
</evidence>
<feature type="transmembrane region" description="Helical" evidence="8">
    <location>
        <begin position="139"/>
        <end position="162"/>
    </location>
</feature>
<dbReference type="EMBL" id="KN847905">
    <property type="protein sequence ID" value="KIR39811.1"/>
    <property type="molecule type" value="Genomic_DNA"/>
</dbReference>
<dbReference type="InterPro" id="IPR020846">
    <property type="entry name" value="MFS_dom"/>
</dbReference>
<dbReference type="GO" id="GO:0022857">
    <property type="term" value="F:transmembrane transporter activity"/>
    <property type="evidence" value="ECO:0007669"/>
    <property type="project" value="InterPro"/>
</dbReference>
<dbReference type="Proteomes" id="UP000053392">
    <property type="component" value="Unassembled WGS sequence"/>
</dbReference>
<feature type="domain" description="Major facilitator superfamily (MFS) profile" evidence="9">
    <location>
        <begin position="100"/>
        <end position="272"/>
    </location>
</feature>
<keyword evidence="11" id="KW-1185">Reference proteome</keyword>
<evidence type="ECO:0000259" key="9">
    <source>
        <dbReference type="PROSITE" id="PS50850"/>
    </source>
</evidence>
<keyword evidence="3" id="KW-1003">Cell membrane</keyword>
<evidence type="ECO:0000256" key="1">
    <source>
        <dbReference type="ARBA" id="ARBA00004651"/>
    </source>
</evidence>
<keyword evidence="5 8" id="KW-1133">Transmembrane helix</keyword>
<feature type="transmembrane region" description="Helical" evidence="8">
    <location>
        <begin position="98"/>
        <end position="119"/>
    </location>
</feature>
<evidence type="ECO:0000256" key="2">
    <source>
        <dbReference type="ARBA" id="ARBA00022448"/>
    </source>
</evidence>
<evidence type="ECO:0000256" key="4">
    <source>
        <dbReference type="ARBA" id="ARBA00022692"/>
    </source>
</evidence>
<evidence type="ECO:0000256" key="7">
    <source>
        <dbReference type="SAM" id="MobiDB-lite"/>
    </source>
</evidence>
<evidence type="ECO:0000313" key="11">
    <source>
        <dbReference type="Proteomes" id="UP000053392"/>
    </source>
</evidence>
<protein>
    <submittedName>
        <fullName evidence="10">Unplaced genomic scaffold supercont1.10, whole genome shotgun sequence</fullName>
    </submittedName>
</protein>
<comment type="subcellular location">
    <subcellularLocation>
        <location evidence="1">Cell membrane</location>
        <topology evidence="1">Multi-pass membrane protein</topology>
    </subcellularLocation>
</comment>
<feature type="transmembrane region" description="Helical" evidence="8">
    <location>
        <begin position="204"/>
        <end position="226"/>
    </location>
</feature>
<feature type="region of interest" description="Disordered" evidence="7">
    <location>
        <begin position="35"/>
        <end position="61"/>
    </location>
</feature>
<keyword evidence="6 8" id="KW-0472">Membrane</keyword>
<dbReference type="SUPFAM" id="SSF103473">
    <property type="entry name" value="MFS general substrate transporter"/>
    <property type="match status" value="1"/>
</dbReference>
<feature type="transmembrane region" description="Helical" evidence="8">
    <location>
        <begin position="174"/>
        <end position="198"/>
    </location>
</feature>
<dbReference type="Gene3D" id="1.20.1720.10">
    <property type="entry name" value="Multidrug resistance protein D"/>
    <property type="match status" value="1"/>
</dbReference>
<dbReference type="PANTHER" id="PTHR23502:SF186">
    <property type="entry name" value="MAJOR FACILITATOR SUPERFAMILY (MFS) PROFILE DOMAIN-CONTAINING PROTEIN"/>
    <property type="match status" value="1"/>
</dbReference>
<name>A0A0D0UWY2_9TREE</name>
<dbReference type="AlphaFoldDB" id="A0A0D0UWY2"/>
<sequence>MEKLEGIHNIDLERGQSSVDYQYDTESSPIISCDKSLPFQHNKPPRPSTAATEAPMPAPPHEIELSPTSLSTREARQVIASFPTSPANPINWTTRKKWTITAILALTGFISTVGSSIGVPGLHAVMSEFGETNEKIGVLIAGAYVLGLGTGPFVFAPVSELYGRQVAYVSSQIFYVLFTLGTGFTQSMAALIVLRFFVDAFYPYSAAAVAGATAARSVVACIMPLFTTTMFVKLGWGWGGTLIACIAILGIPAPMIMFFFGQRLREHYAFQG</sequence>
<proteinExistence type="predicted"/>
<reference evidence="10 11" key="1">
    <citation type="submission" date="2015-01" db="EMBL/GenBank/DDBJ databases">
        <title>The Genome Sequence of Cryptococcus gattii Ram5.</title>
        <authorList>
            <consortium name="The Broad Institute Genomics Platform"/>
            <person name="Cuomo C."/>
            <person name="Litvintseva A."/>
            <person name="Chen Y."/>
            <person name="Heitman J."/>
            <person name="Sun S."/>
            <person name="Springer D."/>
            <person name="Dromer F."/>
            <person name="Young S."/>
            <person name="Zeng Q."/>
            <person name="Gargeya S."/>
            <person name="Abouelleil A."/>
            <person name="Alvarado L."/>
            <person name="Chapman S.B."/>
            <person name="Gainer-Dewar J."/>
            <person name="Goldberg J."/>
            <person name="Griggs A."/>
            <person name="Gujja S."/>
            <person name="Hansen M."/>
            <person name="Howarth C."/>
            <person name="Imamovic A."/>
            <person name="Larimer J."/>
            <person name="Murphy C."/>
            <person name="Naylor J."/>
            <person name="Pearson M."/>
            <person name="Priest M."/>
            <person name="Roberts A."/>
            <person name="Saif S."/>
            <person name="Shea T."/>
            <person name="Sykes S."/>
            <person name="Wortman J."/>
            <person name="Nusbaum C."/>
            <person name="Birren B."/>
        </authorList>
    </citation>
    <scope>NUCLEOTIDE SEQUENCE [LARGE SCALE GENOMIC DNA]</scope>
    <source>
        <strain evidence="10 11">Ram5</strain>
    </source>
</reference>
<dbReference type="OrthoDB" id="6770063at2759"/>
<dbReference type="PANTHER" id="PTHR23502">
    <property type="entry name" value="MAJOR FACILITATOR SUPERFAMILY"/>
    <property type="match status" value="1"/>
</dbReference>